<organism evidence="7 8">
    <name type="scientific">Paenibacillus radicis</name>
    <name type="common">ex Gao et al. 2016</name>
    <dbReference type="NCBI Taxonomy" id="1737354"/>
    <lineage>
        <taxon>Bacteria</taxon>
        <taxon>Bacillati</taxon>
        <taxon>Bacillota</taxon>
        <taxon>Bacilli</taxon>
        <taxon>Bacillales</taxon>
        <taxon>Paenibacillaceae</taxon>
        <taxon>Paenibacillus</taxon>
    </lineage>
</organism>
<dbReference type="InterPro" id="IPR002569">
    <property type="entry name" value="Met_Sox_Rdtase_MsrA_dom"/>
</dbReference>
<feature type="active site" evidence="5">
    <location>
        <position position="15"/>
    </location>
</feature>
<protein>
    <recommendedName>
        <fullName evidence="5">Peptide methionine sulfoxide reductase MsrA</fullName>
        <shortName evidence="5">Protein-methionine-S-oxide reductase</shortName>
        <ecNumber evidence="5">1.8.4.11</ecNumber>
    </recommendedName>
    <alternativeName>
        <fullName evidence="5">Peptide-methionine (S)-S-oxide reductase</fullName>
        <shortName evidence="5">Peptide Met(O) reductase</shortName>
    </alternativeName>
</protein>
<dbReference type="NCBIfam" id="TIGR00401">
    <property type="entry name" value="msrA"/>
    <property type="match status" value="1"/>
</dbReference>
<dbReference type="Proteomes" id="UP000600247">
    <property type="component" value="Unassembled WGS sequence"/>
</dbReference>
<name>A0A917H466_9BACL</name>
<comment type="catalytic activity">
    <reaction evidence="4 5">
        <text>[thioredoxin]-disulfide + L-methionine + H2O = L-methionine (S)-S-oxide + [thioredoxin]-dithiol</text>
        <dbReference type="Rhea" id="RHEA:19993"/>
        <dbReference type="Rhea" id="RHEA-COMP:10698"/>
        <dbReference type="Rhea" id="RHEA-COMP:10700"/>
        <dbReference type="ChEBI" id="CHEBI:15377"/>
        <dbReference type="ChEBI" id="CHEBI:29950"/>
        <dbReference type="ChEBI" id="CHEBI:50058"/>
        <dbReference type="ChEBI" id="CHEBI:57844"/>
        <dbReference type="ChEBI" id="CHEBI:58772"/>
        <dbReference type="EC" id="1.8.4.11"/>
    </reaction>
</comment>
<sequence>MDNAAVRTATLGMGCFWSPEALFGHLPGVIRTAVGYAGGTTPDPTYREMGDHSETVQLQYDSNQLAFQQLVELFWQSHNPININGYKGTQYMSLLFYNCEEQEEVIRHVIQNRINLGYEQPETRITRYTEFYPAEERHQKYYLQRYPDAIEKLSALYPDKQELFRSTLAARLNGLAKGYTSMERIRSELEDWNIGPDERKELLELLRRIKW</sequence>
<comment type="caution">
    <text evidence="7">The sequence shown here is derived from an EMBL/GenBank/DDBJ whole genome shotgun (WGS) entry which is preliminary data.</text>
</comment>
<dbReference type="InterPro" id="IPR036509">
    <property type="entry name" value="Met_Sox_Rdtase_MsrA_sf"/>
</dbReference>
<dbReference type="HAMAP" id="MF_01401">
    <property type="entry name" value="MsrA"/>
    <property type="match status" value="1"/>
</dbReference>
<keyword evidence="2 5" id="KW-0560">Oxidoreductase</keyword>
<evidence type="ECO:0000259" key="6">
    <source>
        <dbReference type="Pfam" id="PF01625"/>
    </source>
</evidence>
<evidence type="ECO:0000256" key="3">
    <source>
        <dbReference type="ARBA" id="ARBA00047806"/>
    </source>
</evidence>
<evidence type="ECO:0000313" key="8">
    <source>
        <dbReference type="Proteomes" id="UP000600247"/>
    </source>
</evidence>
<comment type="function">
    <text evidence="5">Has an important function as a repair enzyme for proteins that have been inactivated by oxidation. Catalyzes the reversible oxidation-reduction of methionine sulfoxide in proteins to methionine.</text>
</comment>
<dbReference type="EC" id="1.8.4.11" evidence="5"/>
<dbReference type="EMBL" id="BMHY01000003">
    <property type="protein sequence ID" value="GGG66928.1"/>
    <property type="molecule type" value="Genomic_DNA"/>
</dbReference>
<dbReference type="Gene3D" id="3.30.1060.10">
    <property type="entry name" value="Peptide methionine sulphoxide reductase MsrA"/>
    <property type="match status" value="1"/>
</dbReference>
<dbReference type="PANTHER" id="PTHR43774">
    <property type="entry name" value="PEPTIDE METHIONINE SULFOXIDE REDUCTASE"/>
    <property type="match status" value="1"/>
</dbReference>
<evidence type="ECO:0000256" key="4">
    <source>
        <dbReference type="ARBA" id="ARBA00048782"/>
    </source>
</evidence>
<proteinExistence type="inferred from homology"/>
<evidence type="ECO:0000256" key="5">
    <source>
        <dbReference type="HAMAP-Rule" id="MF_01401"/>
    </source>
</evidence>
<dbReference type="GO" id="GO:0008113">
    <property type="term" value="F:peptide-methionine (S)-S-oxide reductase activity"/>
    <property type="evidence" value="ECO:0007669"/>
    <property type="project" value="UniProtKB-UniRule"/>
</dbReference>
<accession>A0A917H466</accession>
<dbReference type="PANTHER" id="PTHR43774:SF1">
    <property type="entry name" value="PEPTIDE METHIONINE SULFOXIDE REDUCTASE MSRA 2"/>
    <property type="match status" value="1"/>
</dbReference>
<feature type="domain" description="Peptide methionine sulphoxide reductase MsrA" evidence="6">
    <location>
        <begin position="8"/>
        <end position="144"/>
    </location>
</feature>
<dbReference type="SUPFAM" id="SSF55068">
    <property type="entry name" value="Peptide methionine sulfoxide reductase"/>
    <property type="match status" value="1"/>
</dbReference>
<comment type="similarity">
    <text evidence="1 5">Belongs to the MsrA Met sulfoxide reductase family.</text>
</comment>
<evidence type="ECO:0000313" key="7">
    <source>
        <dbReference type="EMBL" id="GGG66928.1"/>
    </source>
</evidence>
<comment type="catalytic activity">
    <reaction evidence="3 5">
        <text>L-methionyl-[protein] + [thioredoxin]-disulfide + H2O = L-methionyl-(S)-S-oxide-[protein] + [thioredoxin]-dithiol</text>
        <dbReference type="Rhea" id="RHEA:14217"/>
        <dbReference type="Rhea" id="RHEA-COMP:10698"/>
        <dbReference type="Rhea" id="RHEA-COMP:10700"/>
        <dbReference type="Rhea" id="RHEA-COMP:12313"/>
        <dbReference type="Rhea" id="RHEA-COMP:12315"/>
        <dbReference type="ChEBI" id="CHEBI:15377"/>
        <dbReference type="ChEBI" id="CHEBI:16044"/>
        <dbReference type="ChEBI" id="CHEBI:29950"/>
        <dbReference type="ChEBI" id="CHEBI:44120"/>
        <dbReference type="ChEBI" id="CHEBI:50058"/>
        <dbReference type="EC" id="1.8.4.11"/>
    </reaction>
</comment>
<dbReference type="RefSeq" id="WP_188889083.1">
    <property type="nucleotide sequence ID" value="NZ_BMHY01000003.1"/>
</dbReference>
<dbReference type="AlphaFoldDB" id="A0A917H466"/>
<evidence type="ECO:0000256" key="2">
    <source>
        <dbReference type="ARBA" id="ARBA00023002"/>
    </source>
</evidence>
<keyword evidence="8" id="KW-1185">Reference proteome</keyword>
<evidence type="ECO:0000256" key="1">
    <source>
        <dbReference type="ARBA" id="ARBA00005591"/>
    </source>
</evidence>
<gene>
    <name evidence="5" type="primary">msrA</name>
    <name evidence="7" type="ORF">GCM10010918_21790</name>
</gene>
<reference evidence="7 8" key="1">
    <citation type="journal article" date="2014" name="Int. J. Syst. Evol. Microbiol.">
        <title>Complete genome sequence of Corynebacterium casei LMG S-19264T (=DSM 44701T), isolated from a smear-ripened cheese.</title>
        <authorList>
            <consortium name="US DOE Joint Genome Institute (JGI-PGF)"/>
            <person name="Walter F."/>
            <person name="Albersmeier A."/>
            <person name="Kalinowski J."/>
            <person name="Ruckert C."/>
        </authorList>
    </citation>
    <scope>NUCLEOTIDE SEQUENCE [LARGE SCALE GENOMIC DNA]</scope>
    <source>
        <strain evidence="7 8">CGMCC 1.15286</strain>
    </source>
</reference>
<dbReference type="Pfam" id="PF01625">
    <property type="entry name" value="PMSR"/>
    <property type="match status" value="1"/>
</dbReference>